<keyword evidence="7 9" id="KW-0472">Membrane</keyword>
<evidence type="ECO:0000256" key="2">
    <source>
        <dbReference type="ARBA" id="ARBA00006772"/>
    </source>
</evidence>
<dbReference type="EMBL" id="MAEL01000041">
    <property type="protein sequence ID" value="KAF1303436.1"/>
    <property type="molecule type" value="Genomic_DNA"/>
</dbReference>
<keyword evidence="11" id="KW-1185">Reference proteome</keyword>
<feature type="transmembrane region" description="Helical" evidence="9">
    <location>
        <begin position="181"/>
        <end position="200"/>
    </location>
</feature>
<evidence type="ECO:0000256" key="6">
    <source>
        <dbReference type="ARBA" id="ARBA00022989"/>
    </source>
</evidence>
<dbReference type="Pfam" id="PF00939">
    <property type="entry name" value="Na_sulph_symp"/>
    <property type="match status" value="1"/>
</dbReference>
<evidence type="ECO:0000256" key="8">
    <source>
        <dbReference type="ARBA" id="ARBA00031174"/>
    </source>
</evidence>
<feature type="transmembrane region" description="Helical" evidence="9">
    <location>
        <begin position="120"/>
        <end position="138"/>
    </location>
</feature>
<organism evidence="10 11">
    <name type="scientific">Candidatus Enterococcus willemsii</name>
    <dbReference type="NCBI Taxonomy" id="1857215"/>
    <lineage>
        <taxon>Bacteria</taxon>
        <taxon>Bacillati</taxon>
        <taxon>Bacillota</taxon>
        <taxon>Bacilli</taxon>
        <taxon>Lactobacillales</taxon>
        <taxon>Enterococcaceae</taxon>
        <taxon>Enterococcus</taxon>
    </lineage>
</organism>
<evidence type="ECO:0000256" key="9">
    <source>
        <dbReference type="SAM" id="Phobius"/>
    </source>
</evidence>
<evidence type="ECO:0000313" key="10">
    <source>
        <dbReference type="EMBL" id="KAF1303436.1"/>
    </source>
</evidence>
<accession>A0ABQ6YYW0</accession>
<feature type="transmembrane region" description="Helical" evidence="9">
    <location>
        <begin position="304"/>
        <end position="321"/>
    </location>
</feature>
<sequence>MDRNGWIGIALSVIVFSILFFMPLPNGMTVEGQKSLAIFSAALIMWVAKPIPIYQTSIIAILLLPLIGAVEDQEIAFGTLGFDIIWLMVAAFVLTSAISETNLGKRMALFMVTRFGKTKKRTLAVLVIVNFILAFFVPSTTARASLIMPIAIVLLEVYKAVPGESKFGKLMMLQGVQNNAFATSMVVTATSAQVIAMGFINQQAGGSIGYMQWLIGSAPQAVLTALITFFVGVKLYNINAEDNEDPEKANTIQGILKKQLDELGSMSVKEKKAAFIFLITLILWATGDYQEALLGFAISTEQTAVLAMLLCLLPGIGVLTWKQANIKWDLMIFSAGAYAVGNAFNDSGGATWIIERLVATIGLDRLPHSIVAVILIFITIFSHLIFTSKTVRTTILIPAIISIALTLGMDAVSLALACSFGIASTITLPPHSKVNTLYFGSGYFSVLDELKFGLISCFINASVISIVYFTWLQIVL</sequence>
<feature type="transmembrane region" description="Helical" evidence="9">
    <location>
        <begin position="75"/>
        <end position="99"/>
    </location>
</feature>
<evidence type="ECO:0000256" key="5">
    <source>
        <dbReference type="ARBA" id="ARBA00022692"/>
    </source>
</evidence>
<feature type="transmembrane region" description="Helical" evidence="9">
    <location>
        <begin position="275"/>
        <end position="298"/>
    </location>
</feature>
<feature type="transmembrane region" description="Helical" evidence="9">
    <location>
        <begin position="328"/>
        <end position="345"/>
    </location>
</feature>
<reference evidence="10 11" key="1">
    <citation type="submission" date="2016-06" db="EMBL/GenBank/DDBJ databases">
        <title>Four novel species of enterococci isolated from chicken manure.</title>
        <authorList>
            <person name="Van Tyne D."/>
        </authorList>
    </citation>
    <scope>NUCLEOTIDE SEQUENCE [LARGE SCALE GENOMIC DNA]</scope>
    <source>
        <strain evidence="10 11">CU12B</strain>
    </source>
</reference>
<feature type="transmembrane region" description="Helical" evidence="9">
    <location>
        <begin position="36"/>
        <end position="63"/>
    </location>
</feature>
<dbReference type="PANTHER" id="PTHR10283:SF82">
    <property type="entry name" value="SOLUTE CARRIER FAMILY 13 MEMBER 2"/>
    <property type="match status" value="1"/>
</dbReference>
<dbReference type="PANTHER" id="PTHR10283">
    <property type="entry name" value="SOLUTE CARRIER FAMILY 13 MEMBER"/>
    <property type="match status" value="1"/>
</dbReference>
<proteinExistence type="inferred from homology"/>
<feature type="transmembrane region" description="Helical" evidence="9">
    <location>
        <begin position="395"/>
        <end position="423"/>
    </location>
</feature>
<evidence type="ECO:0000256" key="4">
    <source>
        <dbReference type="ARBA" id="ARBA00020150"/>
    </source>
</evidence>
<dbReference type="InterPro" id="IPR030676">
    <property type="entry name" value="CitT-rel"/>
</dbReference>
<keyword evidence="6 9" id="KW-1133">Transmembrane helix</keyword>
<gene>
    <name evidence="10" type="ORF">BAU17_13855</name>
</gene>
<comment type="caution">
    <text evidence="10">The sequence shown here is derived from an EMBL/GenBank/DDBJ whole genome shotgun (WGS) entry which is preliminary data.</text>
</comment>
<evidence type="ECO:0000256" key="7">
    <source>
        <dbReference type="ARBA" id="ARBA00023136"/>
    </source>
</evidence>
<feature type="transmembrane region" description="Helical" evidence="9">
    <location>
        <begin position="452"/>
        <end position="472"/>
    </location>
</feature>
<feature type="transmembrane region" description="Helical" evidence="9">
    <location>
        <begin position="6"/>
        <end position="24"/>
    </location>
</feature>
<comment type="similarity">
    <text evidence="2">Belongs to the SLC13A/DASS transporter (TC 2.A.47) family. NADC subfamily.</text>
</comment>
<keyword evidence="5 9" id="KW-0812">Transmembrane</keyword>
<evidence type="ECO:0000313" key="11">
    <source>
        <dbReference type="Proteomes" id="UP000782705"/>
    </source>
</evidence>
<evidence type="ECO:0000256" key="1">
    <source>
        <dbReference type="ARBA" id="ARBA00004141"/>
    </source>
</evidence>
<dbReference type="PIRSF" id="PIRSF002457">
    <property type="entry name" value="DASS"/>
    <property type="match status" value="1"/>
</dbReference>
<comment type="subcellular location">
    <subcellularLocation>
        <location evidence="1">Membrane</location>
        <topology evidence="1">Multi-pass membrane protein</topology>
    </subcellularLocation>
</comment>
<dbReference type="Proteomes" id="UP000782705">
    <property type="component" value="Unassembled WGS sequence"/>
</dbReference>
<dbReference type="InterPro" id="IPR001898">
    <property type="entry name" value="SLC13A/DASS"/>
</dbReference>
<protein>
    <recommendedName>
        <fullName evidence="4">Sodium-dependent dicarboxylate transporter SdcS</fullName>
    </recommendedName>
    <alternativeName>
        <fullName evidence="8">Na(+)/dicarboxylate symporter</fullName>
    </alternativeName>
</protein>
<dbReference type="NCBIfam" id="TIGR00785">
    <property type="entry name" value="dass"/>
    <property type="match status" value="1"/>
</dbReference>
<name>A0ABQ6YYW0_9ENTE</name>
<feature type="transmembrane region" description="Helical" evidence="9">
    <location>
        <begin position="365"/>
        <end position="386"/>
    </location>
</feature>
<evidence type="ECO:0000256" key="3">
    <source>
        <dbReference type="ARBA" id="ARBA00007349"/>
    </source>
</evidence>
<comment type="similarity">
    <text evidence="3">Belongs to the SLC13A/DASS transporter (TC 2.A.47) family. DIT1 subfamily.</text>
</comment>
<feature type="transmembrane region" description="Helical" evidence="9">
    <location>
        <begin position="212"/>
        <end position="233"/>
    </location>
</feature>